<protein>
    <submittedName>
        <fullName evidence="2">TonB-dependent receptor</fullName>
    </submittedName>
</protein>
<reference evidence="2 3" key="1">
    <citation type="submission" date="2022-10" db="EMBL/GenBank/DDBJ databases">
        <title>Alteromonas sp. chi3 Genome sequencing.</title>
        <authorList>
            <person name="Park S."/>
        </authorList>
    </citation>
    <scope>NUCLEOTIDE SEQUENCE [LARGE SCALE GENOMIC DNA]</scope>
    <source>
        <strain evidence="3">chi3</strain>
    </source>
</reference>
<organism evidence="2 3">
    <name type="scientific">Alteromonas gilva</name>
    <dbReference type="NCBI Taxonomy" id="2987522"/>
    <lineage>
        <taxon>Bacteria</taxon>
        <taxon>Pseudomonadati</taxon>
        <taxon>Pseudomonadota</taxon>
        <taxon>Gammaproteobacteria</taxon>
        <taxon>Alteromonadales</taxon>
        <taxon>Alteromonadaceae</taxon>
        <taxon>Alteromonas/Salinimonas group</taxon>
        <taxon>Alteromonas</taxon>
    </lineage>
</organism>
<keyword evidence="3" id="KW-1185">Reference proteome</keyword>
<name>A0ABT5L461_9ALTE</name>
<feature type="chain" id="PRO_5045800695" evidence="1">
    <location>
        <begin position="22"/>
        <end position="395"/>
    </location>
</feature>
<evidence type="ECO:0000313" key="3">
    <source>
        <dbReference type="Proteomes" id="UP001218788"/>
    </source>
</evidence>
<dbReference type="RefSeq" id="WP_273641622.1">
    <property type="nucleotide sequence ID" value="NZ_JAQQXP010000002.1"/>
</dbReference>
<gene>
    <name evidence="2" type="ORF">OIK42_13870</name>
</gene>
<evidence type="ECO:0000313" key="2">
    <source>
        <dbReference type="EMBL" id="MDC8831841.1"/>
    </source>
</evidence>
<sequence length="395" mass="44829">MIQRRLTGAMLALMTMAEAGAQTENLAWHGFVAQGITSSTDSHYITDDNDITAELTEAGINATYILNSSLSVAGQLVYLDGGNRFSPGTRVDYLFVDWRVRQQFDWQLNVHFGRYKNRHWLYSATQDVPQTRPSITLPQSIYYDGNRDVALSSDGIAIQSTSSGNTGTWDVRWSYGRSPLGKDDSKKLLSPQVQGRVKQDFVHQFSTYWRPDASQLQLGVSLLQSEFTYDPAKQDILLSGDSMIDRITLAARYDSENWELSMELLRDRLIYQGTFANGLNLDVDKTGEGGYIQWRYFLTQNVTALARIDTYDVDRQDRKGKLLEQSPFGMIPAHYGYMDEITLGLSVDITSQVRLSGEYSRVRGAGRIAPVLFPDALIYAQPYWSNWSLQLMYWF</sequence>
<comment type="caution">
    <text evidence="2">The sequence shown here is derived from an EMBL/GenBank/DDBJ whole genome shotgun (WGS) entry which is preliminary data.</text>
</comment>
<dbReference type="EMBL" id="JAQQXP010000002">
    <property type="protein sequence ID" value="MDC8831841.1"/>
    <property type="molecule type" value="Genomic_DNA"/>
</dbReference>
<dbReference type="SUPFAM" id="SSF56935">
    <property type="entry name" value="Porins"/>
    <property type="match status" value="1"/>
</dbReference>
<accession>A0ABT5L461</accession>
<evidence type="ECO:0000256" key="1">
    <source>
        <dbReference type="SAM" id="SignalP"/>
    </source>
</evidence>
<keyword evidence="1" id="KW-0732">Signal</keyword>
<keyword evidence="2" id="KW-0675">Receptor</keyword>
<dbReference type="Proteomes" id="UP001218788">
    <property type="component" value="Unassembled WGS sequence"/>
</dbReference>
<feature type="signal peptide" evidence="1">
    <location>
        <begin position="1"/>
        <end position="21"/>
    </location>
</feature>
<proteinExistence type="predicted"/>